<comment type="caution">
    <text evidence="2">The sequence shown here is derived from an EMBL/GenBank/DDBJ whole genome shotgun (WGS) entry which is preliminary data.</text>
</comment>
<dbReference type="Proteomes" id="UP000609064">
    <property type="component" value="Unassembled WGS sequence"/>
</dbReference>
<dbReference type="AlphaFoldDB" id="A0A917DSH7"/>
<accession>A0A917DSH7</accession>
<feature type="chain" id="PRO_5037679259" description="Carboxypeptidase regulatory-like domain-containing protein" evidence="1">
    <location>
        <begin position="22"/>
        <end position="599"/>
    </location>
</feature>
<evidence type="ECO:0000313" key="3">
    <source>
        <dbReference type="Proteomes" id="UP000609064"/>
    </source>
</evidence>
<reference evidence="2" key="2">
    <citation type="submission" date="2020-09" db="EMBL/GenBank/DDBJ databases">
        <authorList>
            <person name="Sun Q."/>
            <person name="Zhou Y."/>
        </authorList>
    </citation>
    <scope>NUCLEOTIDE SEQUENCE</scope>
    <source>
        <strain evidence="2">CGMCC 1.15958</strain>
    </source>
</reference>
<evidence type="ECO:0008006" key="4">
    <source>
        <dbReference type="Google" id="ProtNLM"/>
    </source>
</evidence>
<evidence type="ECO:0000313" key="2">
    <source>
        <dbReference type="EMBL" id="GGD66890.1"/>
    </source>
</evidence>
<keyword evidence="1" id="KW-0732">Signal</keyword>
<dbReference type="RefSeq" id="WP_188767561.1">
    <property type="nucleotide sequence ID" value="NZ_BMKK01000006.1"/>
</dbReference>
<feature type="signal peptide" evidence="1">
    <location>
        <begin position="1"/>
        <end position="21"/>
    </location>
</feature>
<reference evidence="2" key="1">
    <citation type="journal article" date="2014" name="Int. J. Syst. Evol. Microbiol.">
        <title>Complete genome sequence of Corynebacterium casei LMG S-19264T (=DSM 44701T), isolated from a smear-ripened cheese.</title>
        <authorList>
            <consortium name="US DOE Joint Genome Institute (JGI-PGF)"/>
            <person name="Walter F."/>
            <person name="Albersmeier A."/>
            <person name="Kalinowski J."/>
            <person name="Ruckert C."/>
        </authorList>
    </citation>
    <scope>NUCLEOTIDE SEQUENCE</scope>
    <source>
        <strain evidence="2">CGMCC 1.15958</strain>
    </source>
</reference>
<evidence type="ECO:0000256" key="1">
    <source>
        <dbReference type="SAM" id="SignalP"/>
    </source>
</evidence>
<protein>
    <recommendedName>
        <fullName evidence="4">Carboxypeptidase regulatory-like domain-containing protein</fullName>
    </recommendedName>
</protein>
<keyword evidence="3" id="KW-1185">Reference proteome</keyword>
<proteinExistence type="predicted"/>
<name>A0A917DSH7_9BACT</name>
<dbReference type="EMBL" id="BMKK01000006">
    <property type="protein sequence ID" value="GGD66890.1"/>
    <property type="molecule type" value="Genomic_DNA"/>
</dbReference>
<organism evidence="2 3">
    <name type="scientific">Emticicia aquatilis</name>
    <dbReference type="NCBI Taxonomy" id="1537369"/>
    <lineage>
        <taxon>Bacteria</taxon>
        <taxon>Pseudomonadati</taxon>
        <taxon>Bacteroidota</taxon>
        <taxon>Cytophagia</taxon>
        <taxon>Cytophagales</taxon>
        <taxon>Leadbetterellaceae</taxon>
        <taxon>Emticicia</taxon>
    </lineage>
</organism>
<sequence>MNSNIKNFIFFYFFLAISAQAQTFFPDEKLFLRVQNDVFSPKDTVFFSVKIVSDTIPSKVIYVELISPDHSLFAEKVLKNDENVESFFVLPADSGTFTLRAYTNYLAAFGSKAIFHKSIKVVSTKNALPEEYPKIEIGVESGMLVDKLPAKVIVSTEKMHQKGKLIDEANNKIADFETNKAGLAEIPFVPMQNRNYRILLNFAENDVRYFALPEVKSFGTTMNVFQKDSLIITKIYSSQTNADSLLLVIRLGDRIFDSRFFKKNVVNTINFPIKLLPKTLLTFEVFNDQNQRLAERLFANFDTETLNFDAEKHFFDLDFYLNQKVSPSILTKSDLNNYLVLRTAKSFDIKTSCNKEMSLARTGVALDENKILLRKTDLVVIGNSKTFGIRTLKTDSLGHFTITNIEDEGILELKIQTFDNKLINVHWLPRPIPPFQNDIALKNSDISNSGIEMPFIDGKLLDELIVKGRRNYEKAQRRAGITYPYPERTILGNQIMELAAASGDVLDAVQGSYAGISFRYDFQTGIKTAYRRGDVIAIFVDGIKKEFGLPNIEMVEKIDILKTAIHIYTKSFFEVFGENNGKKAFDGNAILKGFDKKEL</sequence>
<gene>
    <name evidence="2" type="ORF">GCM10011514_33680</name>
</gene>